<dbReference type="EMBL" id="JBHSOF010000056">
    <property type="protein sequence ID" value="MFC5667377.1"/>
    <property type="molecule type" value="Genomic_DNA"/>
</dbReference>
<keyword evidence="3" id="KW-1185">Reference proteome</keyword>
<reference evidence="3" key="1">
    <citation type="journal article" date="2019" name="Int. J. Syst. Evol. Microbiol.">
        <title>The Global Catalogue of Microorganisms (GCM) 10K type strain sequencing project: providing services to taxonomists for standard genome sequencing and annotation.</title>
        <authorList>
            <consortium name="The Broad Institute Genomics Platform"/>
            <consortium name="The Broad Institute Genome Sequencing Center for Infectious Disease"/>
            <person name="Wu L."/>
            <person name="Ma J."/>
        </authorList>
    </citation>
    <scope>NUCLEOTIDE SEQUENCE [LARGE SCALE GENOMIC DNA]</scope>
    <source>
        <strain evidence="3">CGMCC 4.1437</strain>
    </source>
</reference>
<feature type="compositionally biased region" description="Low complexity" evidence="1">
    <location>
        <begin position="42"/>
        <end position="55"/>
    </location>
</feature>
<dbReference type="Proteomes" id="UP001595975">
    <property type="component" value="Unassembled WGS sequence"/>
</dbReference>
<protein>
    <recommendedName>
        <fullName evidence="4">PknH-like extracellular domain-containing protein</fullName>
    </recommendedName>
</protein>
<evidence type="ECO:0000313" key="3">
    <source>
        <dbReference type="Proteomes" id="UP001595975"/>
    </source>
</evidence>
<evidence type="ECO:0008006" key="4">
    <source>
        <dbReference type="Google" id="ProtNLM"/>
    </source>
</evidence>
<sequence length="291" mass="28667">MNGGGAAGGGRPVVRRRSAVAALVAAAALGLATGRFVLPAPSGAAAHPAPPSSAAVDGASPGVSAPATPGGSVPTASSSSSGSGSPTGATGTTDATGATGPVTTANLLEPAAFSPDIGIGQIHVTDRYGDGTYANAACSGEKTLQQTLGGPGAHFRGLMTTTHTSPDDPTVAGVSGAQVAREVVAEGRSPSLAQNRAELLLLEQVPCQEETPGHWVYGKTKTLQLAPDVTASWMGSYQGSLNTTGTAPEGKEPCGGIAVLRSGSHYGVLEVYACLGTAAMDRVVRAALSRL</sequence>
<accession>A0ABW0XA28</accession>
<name>A0ABW0XA28_9ACTN</name>
<evidence type="ECO:0000256" key="1">
    <source>
        <dbReference type="SAM" id="MobiDB-lite"/>
    </source>
</evidence>
<proteinExistence type="predicted"/>
<evidence type="ECO:0000313" key="2">
    <source>
        <dbReference type="EMBL" id="MFC5667377.1"/>
    </source>
</evidence>
<comment type="caution">
    <text evidence="2">The sequence shown here is derived from an EMBL/GenBank/DDBJ whole genome shotgun (WGS) entry which is preliminary data.</text>
</comment>
<feature type="region of interest" description="Disordered" evidence="1">
    <location>
        <begin position="42"/>
        <end position="102"/>
    </location>
</feature>
<organism evidence="2 3">
    <name type="scientific">Kitasatospora misakiensis</name>
    <dbReference type="NCBI Taxonomy" id="67330"/>
    <lineage>
        <taxon>Bacteria</taxon>
        <taxon>Bacillati</taxon>
        <taxon>Actinomycetota</taxon>
        <taxon>Actinomycetes</taxon>
        <taxon>Kitasatosporales</taxon>
        <taxon>Streptomycetaceae</taxon>
        <taxon>Kitasatospora</taxon>
    </lineage>
</organism>
<dbReference type="RefSeq" id="WP_380229047.1">
    <property type="nucleotide sequence ID" value="NZ_JBHSOF010000056.1"/>
</dbReference>
<gene>
    <name evidence="2" type="ORF">ACFP3U_30970</name>
</gene>
<feature type="compositionally biased region" description="Low complexity" evidence="1">
    <location>
        <begin position="68"/>
        <end position="102"/>
    </location>
</feature>